<dbReference type="InterPro" id="IPR016181">
    <property type="entry name" value="Acyl_CoA_acyltransferase"/>
</dbReference>
<dbReference type="InterPro" id="IPR000182">
    <property type="entry name" value="GNAT_dom"/>
</dbReference>
<gene>
    <name evidence="2" type="ORF">IMSAGC017_00124</name>
    <name evidence="3" type="ORF">SAMN04489758_105116</name>
</gene>
<dbReference type="Pfam" id="PF13302">
    <property type="entry name" value="Acetyltransf_3"/>
    <property type="match status" value="1"/>
</dbReference>
<name>A0A1I0DCI0_9FIRM</name>
<dbReference type="GO" id="GO:0016747">
    <property type="term" value="F:acyltransferase activity, transferring groups other than amino-acyl groups"/>
    <property type="evidence" value="ECO:0007669"/>
    <property type="project" value="InterPro"/>
</dbReference>
<reference evidence="4" key="2">
    <citation type="submission" date="2016-10" db="EMBL/GenBank/DDBJ databases">
        <authorList>
            <person name="Varghese N."/>
            <person name="Submissions S."/>
        </authorList>
    </citation>
    <scope>NUCLEOTIDE SEQUENCE [LARGE SCALE GENOMIC DNA]</scope>
    <source>
        <strain evidence="4">DSM 1551</strain>
    </source>
</reference>
<protein>
    <submittedName>
        <fullName evidence="3">Protein N-acetyltransferase, RimJ/RimL family</fullName>
    </submittedName>
</protein>
<keyword evidence="3" id="KW-0808">Transferase</keyword>
<dbReference type="Proteomes" id="UP000490821">
    <property type="component" value="Unassembled WGS sequence"/>
</dbReference>
<dbReference type="Proteomes" id="UP000198558">
    <property type="component" value="Unassembled WGS sequence"/>
</dbReference>
<proteinExistence type="predicted"/>
<dbReference type="Gene3D" id="3.40.630.30">
    <property type="match status" value="1"/>
</dbReference>
<sequence length="172" mass="20337">MILRTERLLIRPFKESDINDLYDIYSDTKVCKYLLHDVWNEDNKLKEFQQKLKYNKLEEGKINLACVLDKKVIGDISICYTEMKETVEIGYTFNSRYSGKGYAYESVKTVVEYMFKNYGVHRIIANLDSRNLSSAKLCERIGMRKEAHFIKDYWNKGEWTDSYIYGMLASDL</sequence>
<dbReference type="OrthoDB" id="9785602at2"/>
<dbReference type="EMBL" id="BLMI01000021">
    <property type="protein sequence ID" value="GFI40093.1"/>
    <property type="molecule type" value="Genomic_DNA"/>
</dbReference>
<dbReference type="PANTHER" id="PTHR43792:SF1">
    <property type="entry name" value="N-ACETYLTRANSFERASE DOMAIN-CONTAINING PROTEIN"/>
    <property type="match status" value="1"/>
</dbReference>
<dbReference type="EMBL" id="FOIN01000005">
    <property type="protein sequence ID" value="SET29700.1"/>
    <property type="molecule type" value="Genomic_DNA"/>
</dbReference>
<reference evidence="3" key="1">
    <citation type="submission" date="2016-10" db="EMBL/GenBank/DDBJ databases">
        <authorList>
            <person name="de Groot N.N."/>
        </authorList>
    </citation>
    <scope>NUCLEOTIDE SEQUENCE [LARGE SCALE GENOMIC DNA]</scope>
    <source>
        <strain evidence="3">DSM 1551</strain>
    </source>
</reference>
<dbReference type="AlphaFoldDB" id="A0A1I0DCI0"/>
<evidence type="ECO:0000313" key="5">
    <source>
        <dbReference type="Proteomes" id="UP000490821"/>
    </source>
</evidence>
<feature type="domain" description="N-acetyltransferase" evidence="1">
    <location>
        <begin position="8"/>
        <end position="170"/>
    </location>
</feature>
<dbReference type="GeneID" id="78287837"/>
<reference evidence="2 5" key="3">
    <citation type="journal article" date="2020" name="Microbiome">
        <title>Single-cell genomics of uncultured bacteria reveals dietary fiber responders in the mouse gut microbiota.</title>
        <authorList>
            <person name="Chijiiwa R."/>
            <person name="Hosokawa M."/>
            <person name="Kogawa M."/>
            <person name="Nishikawa Y."/>
            <person name="Ide K."/>
            <person name="Sakanashi C."/>
            <person name="Takahashi K."/>
            <person name="Takeyama H."/>
        </authorList>
    </citation>
    <scope>NUCLEOTIDE SEQUENCE [LARGE SCALE GENOMIC DNA]</scope>
    <source>
        <strain evidence="2">IMSAGC_017</strain>
    </source>
</reference>
<evidence type="ECO:0000313" key="2">
    <source>
        <dbReference type="EMBL" id="GFI40093.1"/>
    </source>
</evidence>
<dbReference type="InterPro" id="IPR051531">
    <property type="entry name" value="N-acetyltransferase"/>
</dbReference>
<organism evidence="3 4">
    <name type="scientific">Thomasclavelia cocleata</name>
    <dbReference type="NCBI Taxonomy" id="69824"/>
    <lineage>
        <taxon>Bacteria</taxon>
        <taxon>Bacillati</taxon>
        <taxon>Bacillota</taxon>
        <taxon>Erysipelotrichia</taxon>
        <taxon>Erysipelotrichales</taxon>
        <taxon>Coprobacillaceae</taxon>
        <taxon>Thomasclavelia</taxon>
    </lineage>
</organism>
<dbReference type="RefSeq" id="WP_092352757.1">
    <property type="nucleotide sequence ID" value="NZ_BLMI01000021.1"/>
</dbReference>
<accession>A0A1I0DCI0</accession>
<evidence type="ECO:0000259" key="1">
    <source>
        <dbReference type="PROSITE" id="PS51186"/>
    </source>
</evidence>
<dbReference type="PROSITE" id="PS51186">
    <property type="entry name" value="GNAT"/>
    <property type="match status" value="1"/>
</dbReference>
<evidence type="ECO:0000313" key="3">
    <source>
        <dbReference type="EMBL" id="SET29700.1"/>
    </source>
</evidence>
<evidence type="ECO:0000313" key="4">
    <source>
        <dbReference type="Proteomes" id="UP000198558"/>
    </source>
</evidence>
<dbReference type="PANTHER" id="PTHR43792">
    <property type="entry name" value="GNAT FAMILY, PUTATIVE (AFU_ORTHOLOGUE AFUA_3G00765)-RELATED-RELATED"/>
    <property type="match status" value="1"/>
</dbReference>
<dbReference type="SUPFAM" id="SSF55729">
    <property type="entry name" value="Acyl-CoA N-acyltransferases (Nat)"/>
    <property type="match status" value="1"/>
</dbReference>
<keyword evidence="4" id="KW-1185">Reference proteome</keyword>